<keyword evidence="1" id="KW-0732">Signal</keyword>
<feature type="signal peptide" evidence="1">
    <location>
        <begin position="1"/>
        <end position="19"/>
    </location>
</feature>
<dbReference type="EC" id="3.4.22.-" evidence="3"/>
<keyword evidence="3" id="KW-0378">Hydrolase</keyword>
<dbReference type="Proteomes" id="UP001385389">
    <property type="component" value="Chromosome"/>
</dbReference>
<evidence type="ECO:0000259" key="2">
    <source>
        <dbReference type="Pfam" id="PF00656"/>
    </source>
</evidence>
<dbReference type="InterPro" id="IPR011600">
    <property type="entry name" value="Pept_C14_caspase"/>
</dbReference>
<dbReference type="InterPro" id="IPR029030">
    <property type="entry name" value="Caspase-like_dom_sf"/>
</dbReference>
<feature type="domain" description="Peptidase C14 caspase" evidence="2">
    <location>
        <begin position="88"/>
        <end position="329"/>
    </location>
</feature>
<dbReference type="InterPro" id="IPR018247">
    <property type="entry name" value="EF_Hand_1_Ca_BS"/>
</dbReference>
<reference evidence="3 4" key="1">
    <citation type="submission" date="2024-03" db="EMBL/GenBank/DDBJ databases">
        <title>Phenotype and Genome Characterization of a Sulfate-Reducing Bacterium Pseudodesulfovibrio sp. strain 5S69, isolated from Petroleum Reservoir in Tatarstan (Russia).</title>
        <authorList>
            <person name="Bidzhieva S.K."/>
            <person name="Kadnikov V."/>
            <person name="Tourova T.P."/>
            <person name="Samigullina S.R."/>
            <person name="Sokolova D.S."/>
            <person name="Poltaraus A.B."/>
            <person name="Avtukh A.N."/>
            <person name="Tereshina V.M."/>
            <person name="Mardanov A.V."/>
            <person name="Nazina T.N."/>
        </authorList>
    </citation>
    <scope>NUCLEOTIDE SEQUENCE [LARGE SCALE GENOMIC DNA]</scope>
    <source>
        <strain evidence="3 4">5S69</strain>
    </source>
</reference>
<evidence type="ECO:0000313" key="3">
    <source>
        <dbReference type="EMBL" id="WWX24556.1"/>
    </source>
</evidence>
<name>A0ABZ2J5Z1_9BACT</name>
<keyword evidence="4" id="KW-1185">Reference proteome</keyword>
<dbReference type="GO" id="GO:0016787">
    <property type="term" value="F:hydrolase activity"/>
    <property type="evidence" value="ECO:0007669"/>
    <property type="project" value="UniProtKB-KW"/>
</dbReference>
<proteinExistence type="predicted"/>
<evidence type="ECO:0000256" key="1">
    <source>
        <dbReference type="SAM" id="SignalP"/>
    </source>
</evidence>
<sequence>MLFAVIAILILSCCGGCSARGSYSAKQKVTDLTEEYNKKVAQRFATQSPQAAPSHAETTAVTQPAPVQTPQREVVTVAVKRRPNAIGVIIGNKDYARYNNGIPDVSYAQRDAQAVRDMFIYRLGIDKDNIIYVEDATQAALFAIFGTKKNYKGKLYNWVKPHQSEVFVYYSGHGAPSISGKNAYLVPVDSSTSYLAETGYPLDTLYANIAKLPSVDNVVIIDSCFSGDSPSGMLFKNVSPALLKEASHVERIQRSCVISSTSVGELSNWYPAKEHSLFTYYLLEAMSGKADTNNDHKITVAEIKKYVDGEVPYKARRLSGREQHPVFVVDNDNRVLVAPAK</sequence>
<dbReference type="PROSITE" id="PS00018">
    <property type="entry name" value="EF_HAND_1"/>
    <property type="match status" value="1"/>
</dbReference>
<gene>
    <name evidence="3" type="ORF">V8V93_02780</name>
</gene>
<evidence type="ECO:0000313" key="4">
    <source>
        <dbReference type="Proteomes" id="UP001385389"/>
    </source>
</evidence>
<organism evidence="3 4">
    <name type="scientific">Pseudodesulfovibrio methanolicus</name>
    <dbReference type="NCBI Taxonomy" id="3126690"/>
    <lineage>
        <taxon>Bacteria</taxon>
        <taxon>Pseudomonadati</taxon>
        <taxon>Thermodesulfobacteriota</taxon>
        <taxon>Desulfovibrionia</taxon>
        <taxon>Desulfovibrionales</taxon>
        <taxon>Desulfovibrionaceae</taxon>
    </lineage>
</organism>
<dbReference type="SUPFAM" id="SSF52129">
    <property type="entry name" value="Caspase-like"/>
    <property type="match status" value="1"/>
</dbReference>
<dbReference type="Gene3D" id="3.40.50.1460">
    <property type="match status" value="1"/>
</dbReference>
<accession>A0ABZ2J5Z1</accession>
<dbReference type="Pfam" id="PF00656">
    <property type="entry name" value="Peptidase_C14"/>
    <property type="match status" value="1"/>
</dbReference>
<protein>
    <submittedName>
        <fullName evidence="3">Caspase family protein</fullName>
        <ecNumber evidence="3">3.4.22.-</ecNumber>
    </submittedName>
</protein>
<dbReference type="EMBL" id="CP146609">
    <property type="protein sequence ID" value="WWX24556.1"/>
    <property type="molecule type" value="Genomic_DNA"/>
</dbReference>
<dbReference type="RefSeq" id="WP_338670224.1">
    <property type="nucleotide sequence ID" value="NZ_CP146609.1"/>
</dbReference>
<feature type="chain" id="PRO_5047078565" evidence="1">
    <location>
        <begin position="20"/>
        <end position="341"/>
    </location>
</feature>